<proteinExistence type="predicted"/>
<evidence type="ECO:0000256" key="3">
    <source>
        <dbReference type="SAM" id="SignalP"/>
    </source>
</evidence>
<dbReference type="GO" id="GO:0005509">
    <property type="term" value="F:calcium ion binding"/>
    <property type="evidence" value="ECO:0007669"/>
    <property type="project" value="InterPro"/>
</dbReference>
<protein>
    <submittedName>
        <fullName evidence="5">Rhs family protein</fullName>
    </submittedName>
</protein>
<feature type="chain" id="PRO_5002664456" evidence="3">
    <location>
        <begin position="18"/>
        <end position="3467"/>
    </location>
</feature>
<dbReference type="eggNOG" id="COG3391">
    <property type="taxonomic scope" value="Bacteria"/>
</dbReference>
<dbReference type="InterPro" id="IPR031325">
    <property type="entry name" value="RHS_repeat"/>
</dbReference>
<evidence type="ECO:0000313" key="5">
    <source>
        <dbReference type="EMBL" id="EAQ96131.1"/>
    </source>
</evidence>
<feature type="domain" description="PKD/Chitinase" evidence="4">
    <location>
        <begin position="2488"/>
        <end position="2575"/>
    </location>
</feature>
<accession>A4ACU0</accession>
<evidence type="ECO:0000256" key="2">
    <source>
        <dbReference type="SAM" id="MobiDB-lite"/>
    </source>
</evidence>
<feature type="compositionally biased region" description="Polar residues" evidence="2">
    <location>
        <begin position="3247"/>
        <end position="3261"/>
    </location>
</feature>
<feature type="domain" description="PKD/Chitinase" evidence="4">
    <location>
        <begin position="2015"/>
        <end position="2108"/>
    </location>
</feature>
<dbReference type="Proteomes" id="UP000019205">
    <property type="component" value="Chromosome"/>
</dbReference>
<dbReference type="InterPro" id="IPR013783">
    <property type="entry name" value="Ig-like_fold"/>
</dbReference>
<dbReference type="Pfam" id="PF02412">
    <property type="entry name" value="TSP_3"/>
    <property type="match status" value="2"/>
</dbReference>
<dbReference type="Gene3D" id="4.10.1080.10">
    <property type="entry name" value="TSP type-3 repeat"/>
    <property type="match status" value="2"/>
</dbReference>
<dbReference type="PANTHER" id="PTHR32305">
    <property type="match status" value="1"/>
</dbReference>
<reference evidence="5 6" key="1">
    <citation type="journal article" date="2007" name="Proc. Natl. Acad. Sci. U.S.A.">
        <title>Characterization of a marine gammaproteobacterium capable of aerobic anoxygenic photosynthesis.</title>
        <authorList>
            <person name="Fuchs B.M."/>
            <person name="Spring S."/>
            <person name="Teeling H."/>
            <person name="Quast C."/>
            <person name="Wulf J."/>
            <person name="Schattenhofer M."/>
            <person name="Yan S."/>
            <person name="Ferriera S."/>
            <person name="Johnson J."/>
            <person name="Glockner F.O."/>
            <person name="Amann R."/>
        </authorList>
    </citation>
    <scope>NUCLEOTIDE SEQUENCE [LARGE SCALE GENOMIC DNA]</scope>
    <source>
        <strain evidence="5">KT71</strain>
    </source>
</reference>
<keyword evidence="6" id="KW-1185">Reference proteome</keyword>
<dbReference type="SMART" id="SM00089">
    <property type="entry name" value="PKD"/>
    <property type="match status" value="5"/>
</dbReference>
<dbReference type="Pfam" id="PF17957">
    <property type="entry name" value="Big_7"/>
    <property type="match status" value="1"/>
</dbReference>
<dbReference type="InterPro" id="IPR028974">
    <property type="entry name" value="TSP_type-3_rpt"/>
</dbReference>
<feature type="domain" description="PKD/Chitinase" evidence="4">
    <location>
        <begin position="1326"/>
        <end position="1419"/>
    </location>
</feature>
<dbReference type="InterPro" id="IPR003367">
    <property type="entry name" value="Thrombospondin_3-like_rpt"/>
</dbReference>
<organism evidence="5 6">
    <name type="scientific">Congregibacter litoralis KT71</name>
    <dbReference type="NCBI Taxonomy" id="314285"/>
    <lineage>
        <taxon>Bacteria</taxon>
        <taxon>Pseudomonadati</taxon>
        <taxon>Pseudomonadota</taxon>
        <taxon>Gammaproteobacteria</taxon>
        <taxon>Cellvibrionales</taxon>
        <taxon>Halieaceae</taxon>
        <taxon>Congregibacter</taxon>
    </lineage>
</organism>
<dbReference type="Pfam" id="PF05593">
    <property type="entry name" value="RHS_repeat"/>
    <property type="match status" value="1"/>
</dbReference>
<dbReference type="eggNOG" id="COG3291">
    <property type="taxonomic scope" value="Bacteria"/>
</dbReference>
<sequence length="3467" mass="362860">MLTARVALTALAFLVFAQQVIGEEGFRDFYKESGLDRTNLSPSPEPNESINLFSGNVQRQYVDISIPGNGGLNIDITRFYNLPQSAPSYQNPYGYGWTMHFGRITASSGASMLCTAGPIPTGNTSNNPAIEFATGGRELLVHSKALADGTFITKSNWRVDCVDPNNYLLGFVATAPDGTQYYMRERAYIQGEDGPQGEPAPFVETFFTDRIEDTYGNTLDFTYLEIQNGMKLLTQIDASDGRQVVYSYENPSDAPVSSADVSARLALITANGQVWQYNHQLVGSAPETGWGFAQNYLLTSVVRPDGEDWVYEYGASGNASADRLTKATTPAGGETTYTYQEVQPYQPNPDFRVVAIDSKTKSTPGGATGTWSYQFNYGSVDASSLGPRWSGNAGRMVDETVIVTPDGSEKAYHYGYWSVVGLNDVLYQIGHRLKHEFFNGSDLSAMRAVEYGLSWRVISDQVFKSGLLTALSDSEVRVPVTSEVQVLTDGVQSTETFTGYDIYGNVGQTMLFRTLGVENTDDDHKVTTHSYLNDTTNWLIGLPTQESSVEGANNRGTLSWSYNPQGRVLTETRYGVATSYSYTGSGDVATITNARNHTTTLANYYRGSPQAEAYPDLTSMTRVVNPTGTTASETSARGYTTSFFYDDLNRVTGIDFPIGDDVTVTYTATSKTLSRGAFRERVTWDGFGQQTLVRREDTVSGDQIDVTSGYDVFGRQVSQSNPNSVAGTTWAFDTLGRVTSQVNADSTSTSYSYQAFTPDGGHSVETRDENNKLTLTRMMYLGNSISYPLEIYYPEEVAVQVRRDVNGKIISVSQGSSVNYGPISGFSEIYSYDSREFLVSIDRPFGVGLTTYGRDAIGNMTSKTVGGIAVGYSYDELNRLSNVDYVDDTIDVGYLYDADGNVTSVTNALTTRSYGYDANGNLTSETVTVGSTAYPIDYVHNSLDHLLRTDYPSGRTVTYSPDALGRPSEATPYVTAVDYFPSGAPERLTYQNGLETVFTLDNRLRVDSIITGALSSLNYVYDNAGNVTAISDLVSSANDRVMTYDGLNRLLFTSGSWGGASYSYDALNNLVSKADPKNGRSLTHTNSAQRLFETVNSVDAKKQIYSYDTLGNLSGLTEATFDTQGQPLNVFKDDRYTFNDANQLITATIGRSNTGGATGLVGPGSFTADYDGAGHRARRSAINDPTDYVDFAYSQQGLLIGEYSQDGPDYGHEYFYVGRQMIASSKLNAPPVFDTSTNLSILEGTSLAITAPLSDSDGELVNWDWEQISGPVGIIDDDSAGTISFTAPASSGGASVVFRITATDDRGTSTVGELTVQIVAANSPPVANAGPDLFGVFGEDLLADGTGSSDAEGSVSYSWDALSGATPSADSSVLTAHTPWNNSPIAGDNDTEARVFTLTVTDEGGLSASDTVSVTWYSFRDDEDGDGLSDAWEFSNFSSNTAASPAGDPDSDGVSNADELRAGTDPNVANPPLEYSAHPGDGRIGLTWQPHIDATSFRIFGSTDTSSSSTTWPLIDDVTTTFFLHDGLANQTDYGYRVEQHGASGLLDSSGELVLAPADTAFGLPSPLPIPRSIFQLGRTTIKANAAGEKVLATVTGGAGSYNIVVHQYAPSTGWDAGEVIDTSSNYYPDLNAAISGAGDVIVTWIDSTNALLGGFEPAFSRFRSAGGSFGPRLTVSPEANQANGNFGFDSITDVMFDGQGRAHLCSMQDSNLRLTPSSPLSAVPQARYNVFESSSGWLFEQEELDPNEAYGEVLGQFCAVNDAGQLAVAWTRKQNHAPGYDSATDTFDTWLAFWDPVSGWSAATTVEEIKYGSHDTGGNDHYTAARGVAIDNDGEVVVLWLDGDSTSLQSLSYNFGSGASQLLTGPIWWYAADKNFDDLGDGAQISVSYDGRWLMSWGDDYVTRNSGDANWSVSQQLPFSSAAAINGEIAGISLAGAAFSVPADSADAPLMVRTDSRLDPHDGAWRRVLVDAQSGSTSKAPTSVFSSLAGETTVFWALDTGDIVESRTTRDGPVPVISSPSRVLPYTTVSLDGASSYALSGSIVSHEWTQLLYGPDFTVEVNVDDPLSAQTSFLAPDTPTDLQFVLAATDDSGKSTSRLLTIAVDSPISDGSLTLSITSPLESSTTILGSPITLAATATDTEDGDVSSNVAWISSLDGDLGVGSSLSVSTLTEGSHVIVATVVDSAANEAMQTVTVTVSPGTNELPVVAISSPVDGSSIQFGSQATLAASATDAEDGDISGGLSWSSDLDGPLGTGASLSVTSLSAGVHTLAASVTDSDTNTVDELVQLTVNATNEAPDVVINFPLNNFRVTLGSSLSLVGTATDLEDGDISSDIVWTSTFGQSFGTGSEVIFDTSTAFPALYTLVATITDSDGNTDSRTVRVTVMGANQSLPVVSITSPASGSSVAAGTPVTLAATSIDAEDGDISSTVYWSSNIDGYFGQGSSIVVPSLSLGSHVIYAESIDSNSNRVATVSHVQVMNTVDASPQVSISSPVDGATFTAGNDVTLTASATDPEDGDLSSGVTWSSSLDGPLGAGGSVTVSSMSEGAHGITATVTDSGSNSALANVSITIDPAVDQPPTIQITSPVEGEPFVAGIAIGLAVIATDPEDGDLASDVEWTSSINGVIGVGGSLSVSSLTEGDHTLTASVTDSGSNIESDTVSFTVAAADQPPSVSIDSPLNDASFIVGTSIAFTGTASDPEDGPLSGSIAWSSSVDGELGSGSPLSLSSLGEGVHTITASVTDSGTNVVVESILIDIEGVPNTAPSLLVTSPANGDAALAGTSVILTGTATDSEEGDLSASISWTSNRDGFLGAAASLATSTLSTGVHTITGAVIDGGGLSGNDVVSITIYLYSDDDDSDGLPDGWEYDNFGGIASYGGNDDPDSDGLTNAQEYAGGTNPNVPDSGSSDADADGIEDGVDNCPAVANPNQIDSDTDGVGNVCDIEEITLTSVAADDGYIREQNESSNTGGRVWATSSGRQSLRIGDDGSDRQFKSILSFDIATIPVDAIINEVSLELIGSDDPSSNRGDVSALGIVQVDVQSGSFGGSEALEISDFEAVASSSDVGVFVAANPASVSIDTAGISSVVAALLNSESRVQVRLGFTVDDNDNSTQDSLGFYASNVGNASLRPTMTVRYILDDTSPADLPPVVSVSSPAGSPTVSFGSSVSLVASATDTEDGDLSSSVSWSSDIDGPLGSGPSLSISSLTVGNHTLTASVTDSGSNAASDTASITIESVADTDSDGITDATDNCPSIPNPNQTDIDNDGVGNVCDIEQLVLTSIAAEDGYVRETNETSNVGGAVTAGASGQRSLRFGDDSSDRQLKMLLSFDPSSIPVDVLISDAVLQLVRTGSSNIGDVSTLGTVEVDVTSGVFGSSAALESEDFQSSATVVDAGAFVEGNPAVVTLTPTGVSVIESAVVSSATRLQVRFAFAEDDNDNAANDYLGYYSSNNGDASRHPVLTINYTLAD</sequence>
<dbReference type="PANTHER" id="PTHR32305:SF15">
    <property type="entry name" value="PROTEIN RHSA-RELATED"/>
    <property type="match status" value="1"/>
</dbReference>
<dbReference type="HOGENOM" id="CLU_224856_0_0_6"/>
<dbReference type="OrthoDB" id="9816400at2"/>
<dbReference type="InterPro" id="IPR050708">
    <property type="entry name" value="T6SS_VgrG/RHS"/>
</dbReference>
<dbReference type="SUPFAM" id="SSF103647">
    <property type="entry name" value="TSP type-3 repeat"/>
    <property type="match status" value="2"/>
</dbReference>
<dbReference type="eggNOG" id="COG1404">
    <property type="taxonomic scope" value="Bacteria"/>
</dbReference>
<dbReference type="InterPro" id="IPR022409">
    <property type="entry name" value="PKD/Chitinase_dom"/>
</dbReference>
<feature type="region of interest" description="Disordered" evidence="2">
    <location>
        <begin position="1439"/>
        <end position="1482"/>
    </location>
</feature>
<dbReference type="NCBIfam" id="TIGR01643">
    <property type="entry name" value="YD_repeat_2x"/>
    <property type="match status" value="1"/>
</dbReference>
<feature type="domain" description="PKD/Chitinase" evidence="4">
    <location>
        <begin position="3149"/>
        <end position="3236"/>
    </location>
</feature>
<reference evidence="5 6" key="2">
    <citation type="journal article" date="2009" name="PLoS ONE">
        <title>The photosynthetic apparatus and its regulation in the aerobic gammaproteobacterium Congregibacter litoralis gen. nov., sp. nov.</title>
        <authorList>
            <person name="Spring S."/>
            <person name="Lunsdorf H."/>
            <person name="Fuchs B.M."/>
            <person name="Tindall B.J."/>
        </authorList>
    </citation>
    <scope>NUCLEOTIDE SEQUENCE [LARGE SCALE GENOMIC DNA]</scope>
    <source>
        <strain evidence="5">KT71</strain>
    </source>
</reference>
<dbReference type="RefSeq" id="WP_008296188.1">
    <property type="nucleotide sequence ID" value="NZ_CM002299.1"/>
</dbReference>
<feature type="domain" description="PKD/Chitinase" evidence="4">
    <location>
        <begin position="1232"/>
        <end position="1321"/>
    </location>
</feature>
<evidence type="ECO:0000259" key="4">
    <source>
        <dbReference type="SMART" id="SM00089"/>
    </source>
</evidence>
<dbReference type="InterPro" id="IPR006530">
    <property type="entry name" value="YD"/>
</dbReference>
<dbReference type="eggNOG" id="COG3209">
    <property type="taxonomic scope" value="Bacteria"/>
</dbReference>
<evidence type="ECO:0000256" key="1">
    <source>
        <dbReference type="ARBA" id="ARBA00022729"/>
    </source>
</evidence>
<comment type="caution">
    <text evidence="5">The sequence shown here is derived from an EMBL/GenBank/DDBJ whole genome shotgun (WGS) entry which is preliminary data.</text>
</comment>
<dbReference type="eggNOG" id="COG1520">
    <property type="taxonomic scope" value="Bacteria"/>
</dbReference>
<dbReference type="Gene3D" id="2.180.10.10">
    <property type="entry name" value="RHS repeat-associated core"/>
    <property type="match status" value="2"/>
</dbReference>
<dbReference type="Gene3D" id="2.60.40.10">
    <property type="entry name" value="Immunoglobulins"/>
    <property type="match status" value="9"/>
</dbReference>
<dbReference type="STRING" id="314285.KT71_18736"/>
<feature type="region of interest" description="Disordered" evidence="2">
    <location>
        <begin position="3237"/>
        <end position="3265"/>
    </location>
</feature>
<feature type="signal peptide" evidence="3">
    <location>
        <begin position="1"/>
        <end position="17"/>
    </location>
</feature>
<gene>
    <name evidence="5" type="ORF">KT71_18736</name>
</gene>
<dbReference type="GO" id="GO:0007155">
    <property type="term" value="P:cell adhesion"/>
    <property type="evidence" value="ECO:0007669"/>
    <property type="project" value="InterPro"/>
</dbReference>
<dbReference type="EMBL" id="AAOA02000005">
    <property type="protein sequence ID" value="EAQ96131.1"/>
    <property type="molecule type" value="Genomic_DNA"/>
</dbReference>
<name>A4ACU0_9GAMM</name>
<evidence type="ECO:0000313" key="6">
    <source>
        <dbReference type="Proteomes" id="UP000019205"/>
    </source>
</evidence>
<feature type="region of interest" description="Disordered" evidence="2">
    <location>
        <begin position="2877"/>
        <end position="2913"/>
    </location>
</feature>
<feature type="compositionally biased region" description="Polar residues" evidence="2">
    <location>
        <begin position="2887"/>
        <end position="2902"/>
    </location>
</feature>
<keyword evidence="1 3" id="KW-0732">Signal</keyword>